<proteinExistence type="predicted"/>
<accession>A0A0K8MXF0</accession>
<dbReference type="STRING" id="360412.LARV_03733"/>
<dbReference type="Gene3D" id="3.40.50.720">
    <property type="entry name" value="NAD(P)-binding Rossmann-like Domain"/>
    <property type="match status" value="1"/>
</dbReference>
<evidence type="ECO:0000259" key="2">
    <source>
        <dbReference type="Pfam" id="PF13478"/>
    </source>
</evidence>
<dbReference type="AlphaFoldDB" id="A0A0K8MXF0"/>
<dbReference type="Proteomes" id="UP000055060">
    <property type="component" value="Unassembled WGS sequence"/>
</dbReference>
<dbReference type="NCBIfam" id="NF045664">
    <property type="entry name" value="XdhC_rel_AOR"/>
    <property type="match status" value="1"/>
</dbReference>
<protein>
    <submittedName>
        <fullName evidence="3">Xanthine and CO dehydrogenases maturation factor, XdhC/CoxF family</fullName>
    </submittedName>
</protein>
<gene>
    <name evidence="3" type="ORF">LARV_03733</name>
</gene>
<feature type="domain" description="XdhC Rossmann" evidence="2">
    <location>
        <begin position="191"/>
        <end position="333"/>
    </location>
</feature>
<dbReference type="Pfam" id="PF02625">
    <property type="entry name" value="XdhC_CoxI"/>
    <property type="match status" value="1"/>
</dbReference>
<feature type="domain" description="XdhC- CoxI" evidence="1">
    <location>
        <begin position="13"/>
        <end position="74"/>
    </location>
</feature>
<sequence>MNQIIEEMQKLSSSGEPFALATVIDRSGSAPRSAGARMLVRRDGGIVGTVGGGILEAQVQRLAARMIEEQAGVISSYQFNGKDAAEMDAICGGQVEVLVEGLNPTEPQTGLALQGLADAVGGHRKSWWLTVVNKGSASTTHTLVQADGTTIGTLPVGLAIEKILDIRQVAMIDLDQQQVLIEPNFPAETAYIFGAGHVARSLAGFTSAVGFRTVVLDDRADFANRERYPNADAVIVLESFADPFKGISIDRDSFIVIVTRGHQNDLIVLSRALKTDAGYIGMIGSKRKCALIFENLRQQGYKEEDIQRVHAPIGIQIAAETPEEIGISIVAEMIQARARKAS</sequence>
<dbReference type="EMBL" id="DF967973">
    <property type="protein sequence ID" value="GAP15938.1"/>
    <property type="molecule type" value="Genomic_DNA"/>
</dbReference>
<name>A0A0K8MXF0_9CHLR</name>
<dbReference type="InterPro" id="IPR052698">
    <property type="entry name" value="MoCofactor_Util/Proc"/>
</dbReference>
<evidence type="ECO:0000259" key="1">
    <source>
        <dbReference type="Pfam" id="PF02625"/>
    </source>
</evidence>
<dbReference type="Pfam" id="PF13478">
    <property type="entry name" value="XdhC_C"/>
    <property type="match status" value="1"/>
</dbReference>
<evidence type="ECO:0000313" key="4">
    <source>
        <dbReference type="Proteomes" id="UP000055060"/>
    </source>
</evidence>
<dbReference type="PANTHER" id="PTHR30388:SF6">
    <property type="entry name" value="XANTHINE DEHYDROGENASE SUBUNIT A-RELATED"/>
    <property type="match status" value="1"/>
</dbReference>
<dbReference type="PANTHER" id="PTHR30388">
    <property type="entry name" value="ALDEHYDE OXIDOREDUCTASE MOLYBDENUM COFACTOR ASSEMBLY PROTEIN"/>
    <property type="match status" value="1"/>
</dbReference>
<evidence type="ECO:0000313" key="3">
    <source>
        <dbReference type="EMBL" id="GAP15938.1"/>
    </source>
</evidence>
<reference evidence="3" key="1">
    <citation type="submission" date="2015-07" db="EMBL/GenBank/DDBJ databases">
        <title>Draft Genome Sequences of Anaerolinea thermolimosa IMO-1, Bellilinea caldifistulae GOMI-1, Leptolinea tardivitalis YMTK-2, Levilinea saccharolytica KIBI-1,Longilinea arvoryzae KOME-1, Previously Described as Members of the Anaerolineaceae (Chloroflexi).</title>
        <authorList>
            <person name="Sekiguchi Y."/>
            <person name="Ohashi A."/>
            <person name="Matsuura N."/>
            <person name="Tourlousse M.D."/>
        </authorList>
    </citation>
    <scope>NUCLEOTIDE SEQUENCE [LARGE SCALE GENOMIC DNA]</scope>
    <source>
        <strain evidence="3">KOME-1</strain>
    </source>
</reference>
<dbReference type="RefSeq" id="WP_075075336.1">
    <property type="nucleotide sequence ID" value="NZ_DF967973.1"/>
</dbReference>
<organism evidence="3">
    <name type="scientific">Longilinea arvoryzae</name>
    <dbReference type="NCBI Taxonomy" id="360412"/>
    <lineage>
        <taxon>Bacteria</taxon>
        <taxon>Bacillati</taxon>
        <taxon>Chloroflexota</taxon>
        <taxon>Anaerolineae</taxon>
        <taxon>Anaerolineales</taxon>
        <taxon>Anaerolineaceae</taxon>
        <taxon>Longilinea</taxon>
    </lineage>
</organism>
<keyword evidence="4" id="KW-1185">Reference proteome</keyword>
<dbReference type="InterPro" id="IPR027051">
    <property type="entry name" value="XdhC_Rossmann_dom"/>
</dbReference>
<dbReference type="InterPro" id="IPR003777">
    <property type="entry name" value="XdhC_CoxI"/>
</dbReference>